<comment type="caution">
    <text evidence="2">The sequence shown here is derived from an EMBL/GenBank/DDBJ whole genome shotgun (WGS) entry which is preliminary data.</text>
</comment>
<evidence type="ECO:0000313" key="2">
    <source>
        <dbReference type="EMBL" id="KAK3581889.1"/>
    </source>
</evidence>
<protein>
    <submittedName>
        <fullName evidence="2">Uncharacterized protein</fullName>
    </submittedName>
</protein>
<organism evidence="2 3">
    <name type="scientific">Potamilus streckersoni</name>
    <dbReference type="NCBI Taxonomy" id="2493646"/>
    <lineage>
        <taxon>Eukaryota</taxon>
        <taxon>Metazoa</taxon>
        <taxon>Spiralia</taxon>
        <taxon>Lophotrochozoa</taxon>
        <taxon>Mollusca</taxon>
        <taxon>Bivalvia</taxon>
        <taxon>Autobranchia</taxon>
        <taxon>Heteroconchia</taxon>
        <taxon>Palaeoheterodonta</taxon>
        <taxon>Unionida</taxon>
        <taxon>Unionoidea</taxon>
        <taxon>Unionidae</taxon>
        <taxon>Ambleminae</taxon>
        <taxon>Lampsilini</taxon>
        <taxon>Potamilus</taxon>
    </lineage>
</organism>
<dbReference type="EMBL" id="JAEAOA010001432">
    <property type="protein sequence ID" value="KAK3581889.1"/>
    <property type="molecule type" value="Genomic_DNA"/>
</dbReference>
<reference evidence="2" key="1">
    <citation type="journal article" date="2021" name="Genome Biol. Evol.">
        <title>A High-Quality Reference Genome for a Parasitic Bivalve with Doubly Uniparental Inheritance (Bivalvia: Unionida).</title>
        <authorList>
            <person name="Smith C.H."/>
        </authorList>
    </citation>
    <scope>NUCLEOTIDE SEQUENCE</scope>
    <source>
        <strain evidence="2">CHS0354</strain>
    </source>
</reference>
<name>A0AAE0RYE7_9BIVA</name>
<reference evidence="2" key="3">
    <citation type="submission" date="2023-05" db="EMBL/GenBank/DDBJ databases">
        <authorList>
            <person name="Smith C.H."/>
        </authorList>
    </citation>
    <scope>NUCLEOTIDE SEQUENCE</scope>
    <source>
        <strain evidence="2">CHS0354</strain>
        <tissue evidence="2">Mantle</tissue>
    </source>
</reference>
<reference evidence="2" key="2">
    <citation type="journal article" date="2021" name="Genome Biol. Evol.">
        <title>Developing a high-quality reference genome for a parasitic bivalve with doubly uniparental inheritance (Bivalvia: Unionida).</title>
        <authorList>
            <person name="Smith C.H."/>
        </authorList>
    </citation>
    <scope>NUCLEOTIDE SEQUENCE</scope>
    <source>
        <strain evidence="2">CHS0354</strain>
        <tissue evidence="2">Mantle</tissue>
    </source>
</reference>
<feature type="region of interest" description="Disordered" evidence="1">
    <location>
        <begin position="74"/>
        <end position="96"/>
    </location>
</feature>
<dbReference type="Proteomes" id="UP001195483">
    <property type="component" value="Unassembled WGS sequence"/>
</dbReference>
<evidence type="ECO:0000256" key="1">
    <source>
        <dbReference type="SAM" id="MobiDB-lite"/>
    </source>
</evidence>
<feature type="non-terminal residue" evidence="2">
    <location>
        <position position="122"/>
    </location>
</feature>
<gene>
    <name evidence="2" type="ORF">CHS0354_024202</name>
</gene>
<evidence type="ECO:0000313" key="3">
    <source>
        <dbReference type="Proteomes" id="UP001195483"/>
    </source>
</evidence>
<sequence length="122" mass="14138">DGNIRLGDKYYELRSVETDIKFRHIEASDFLGSPYVLHEQPYVRRVNSAKNKVKINEKSVEEGVIDLHRHFPNGQKKQTSIRLQSSNSSAGRVRRSHSRGENIYTLANNDNRSIVSLIWMLR</sequence>
<proteinExistence type="predicted"/>
<dbReference type="AlphaFoldDB" id="A0AAE0RYE7"/>
<feature type="compositionally biased region" description="Polar residues" evidence="1">
    <location>
        <begin position="75"/>
        <end position="90"/>
    </location>
</feature>
<keyword evidence="3" id="KW-1185">Reference proteome</keyword>
<accession>A0AAE0RYE7</accession>